<dbReference type="GO" id="GO:0005634">
    <property type="term" value="C:nucleus"/>
    <property type="evidence" value="ECO:0007669"/>
    <property type="project" value="UniProtKB-SubCell"/>
</dbReference>
<evidence type="ECO:0000313" key="9">
    <source>
        <dbReference type="Proteomes" id="UP000230069"/>
    </source>
</evidence>
<keyword evidence="9" id="KW-1185">Reference proteome</keyword>
<dbReference type="AlphaFoldDB" id="A0A2G5EY90"/>
<dbReference type="InterPro" id="IPR039189">
    <property type="entry name" value="Fcp1"/>
</dbReference>
<comment type="subcellular location">
    <subcellularLocation>
        <location evidence="1 6">Nucleus</location>
    </subcellularLocation>
</comment>
<dbReference type="Proteomes" id="UP000230069">
    <property type="component" value="Unassembled WGS sequence"/>
</dbReference>
<feature type="domain" description="FCP1 homology" evidence="7">
    <location>
        <begin position="84"/>
        <end position="270"/>
    </location>
</feature>
<comment type="function">
    <text evidence="6">This promotes the activity of RNA polymerase II.</text>
</comment>
<keyword evidence="2 6" id="KW-0378">Hydrolase</keyword>
<dbReference type="PANTHER" id="PTHR23081:SF36">
    <property type="entry name" value="RNA POLYMERASE II SUBUNIT A C-TERMINAL DOMAIN PHOSPHATASE"/>
    <property type="match status" value="1"/>
</dbReference>
<dbReference type="CDD" id="cd07521">
    <property type="entry name" value="HAD_FCP1-like"/>
    <property type="match status" value="1"/>
</dbReference>
<dbReference type="EMBL" id="KZ305020">
    <property type="protein sequence ID" value="PIA60692.1"/>
    <property type="molecule type" value="Genomic_DNA"/>
</dbReference>
<dbReference type="EC" id="3.1.3.16" evidence="6"/>
<organism evidence="8 9">
    <name type="scientific">Aquilegia coerulea</name>
    <name type="common">Rocky mountain columbine</name>
    <dbReference type="NCBI Taxonomy" id="218851"/>
    <lineage>
        <taxon>Eukaryota</taxon>
        <taxon>Viridiplantae</taxon>
        <taxon>Streptophyta</taxon>
        <taxon>Embryophyta</taxon>
        <taxon>Tracheophyta</taxon>
        <taxon>Spermatophyta</taxon>
        <taxon>Magnoliopsida</taxon>
        <taxon>Ranunculales</taxon>
        <taxon>Ranunculaceae</taxon>
        <taxon>Thalictroideae</taxon>
        <taxon>Aquilegia</taxon>
    </lineage>
</organism>
<dbReference type="InterPro" id="IPR011947">
    <property type="entry name" value="FCP1_euk"/>
</dbReference>
<dbReference type="SMART" id="SM00577">
    <property type="entry name" value="CPDc"/>
    <property type="match status" value="1"/>
</dbReference>
<dbReference type="GO" id="GO:0008420">
    <property type="term" value="F:RNA polymerase II CTD heptapeptide repeat phosphatase activity"/>
    <property type="evidence" value="ECO:0007669"/>
    <property type="project" value="UniProtKB-UniRule"/>
</dbReference>
<dbReference type="InterPro" id="IPR036412">
    <property type="entry name" value="HAD-like_sf"/>
</dbReference>
<name>A0A2G5EY90_AQUCA</name>
<dbReference type="OrthoDB" id="10249888at2759"/>
<accession>A0A2G5EY90</accession>
<dbReference type="SUPFAM" id="SSF56784">
    <property type="entry name" value="HAD-like"/>
    <property type="match status" value="1"/>
</dbReference>
<dbReference type="InParanoid" id="A0A2G5EY90"/>
<dbReference type="InterPro" id="IPR004274">
    <property type="entry name" value="FCP1_dom"/>
</dbReference>
<dbReference type="PANTHER" id="PTHR23081">
    <property type="entry name" value="RNA POLYMERASE II CTD PHOSPHATASE"/>
    <property type="match status" value="1"/>
</dbReference>
<dbReference type="NCBIfam" id="TIGR02250">
    <property type="entry name" value="FCP1_euk"/>
    <property type="match status" value="1"/>
</dbReference>
<evidence type="ECO:0000313" key="8">
    <source>
        <dbReference type="EMBL" id="PIA60692.1"/>
    </source>
</evidence>
<sequence length="307" mass="34952">MALELLKAMDAKCIIRDVMQTCGSGSSLKQSMCNHPVLYGDLCGLCGKQVRFSFAVPLGYIRKDLNVSANEMVELRNHEWKNLLLKKKLCLVLDLDQTLLHSVQSDCLSSKERAYFFSVMDCLKDNPNGTRFMSKLSKANMFTKLRPYVRSFLEEASQMFDMYVCTMGERSYSLAMAQLLDPEGKYFKDKVISREHCTKEGQKGLDVVLAPPKAVVILDDTADAWRRHKDNLIVMKKYRYFSTVSHVVNIETMEDESETKGELASVLEKLKSIHHMFFNPGIEMDAQSLDVKKVLKKVQTEASVEDT</sequence>
<proteinExistence type="predicted"/>
<evidence type="ECO:0000256" key="6">
    <source>
        <dbReference type="RuleBase" id="RU366066"/>
    </source>
</evidence>
<gene>
    <name evidence="8" type="ORF">AQUCO_00300303v1</name>
</gene>
<reference evidence="8 9" key="1">
    <citation type="submission" date="2017-09" db="EMBL/GenBank/DDBJ databases">
        <title>WGS assembly of Aquilegia coerulea Goldsmith.</title>
        <authorList>
            <person name="Hodges S."/>
            <person name="Kramer E."/>
            <person name="Nordborg M."/>
            <person name="Tomkins J."/>
            <person name="Borevitz J."/>
            <person name="Derieg N."/>
            <person name="Yan J."/>
            <person name="Mihaltcheva S."/>
            <person name="Hayes R.D."/>
            <person name="Rokhsar D."/>
        </authorList>
    </citation>
    <scope>NUCLEOTIDE SEQUENCE [LARGE SCALE GENOMIC DNA]</scope>
    <source>
        <strain evidence="9">cv. Goldsmith</strain>
    </source>
</reference>
<evidence type="ECO:0000256" key="2">
    <source>
        <dbReference type="ARBA" id="ARBA00022801"/>
    </source>
</evidence>
<dbReference type="Pfam" id="PF03031">
    <property type="entry name" value="NIF"/>
    <property type="match status" value="1"/>
</dbReference>
<evidence type="ECO:0000256" key="5">
    <source>
        <dbReference type="ARBA" id="ARBA00048336"/>
    </source>
</evidence>
<dbReference type="PROSITE" id="PS50969">
    <property type="entry name" value="FCP1"/>
    <property type="match status" value="1"/>
</dbReference>
<dbReference type="Gene3D" id="3.40.50.1000">
    <property type="entry name" value="HAD superfamily/HAD-like"/>
    <property type="match status" value="1"/>
</dbReference>
<evidence type="ECO:0000256" key="1">
    <source>
        <dbReference type="ARBA" id="ARBA00004123"/>
    </source>
</evidence>
<keyword evidence="3 6" id="KW-0539">Nucleus</keyword>
<comment type="catalytic activity">
    <reaction evidence="4 6">
        <text>O-phospho-L-seryl-[protein] + H2O = L-seryl-[protein] + phosphate</text>
        <dbReference type="Rhea" id="RHEA:20629"/>
        <dbReference type="Rhea" id="RHEA-COMP:9863"/>
        <dbReference type="Rhea" id="RHEA-COMP:11604"/>
        <dbReference type="ChEBI" id="CHEBI:15377"/>
        <dbReference type="ChEBI" id="CHEBI:29999"/>
        <dbReference type="ChEBI" id="CHEBI:43474"/>
        <dbReference type="ChEBI" id="CHEBI:83421"/>
        <dbReference type="EC" id="3.1.3.16"/>
    </reaction>
</comment>
<protein>
    <recommendedName>
        <fullName evidence="6">RNA polymerase II C-terminal domain phosphatase-like</fullName>
        <ecNumber evidence="6">3.1.3.16</ecNumber>
    </recommendedName>
</protein>
<evidence type="ECO:0000256" key="3">
    <source>
        <dbReference type="ARBA" id="ARBA00023242"/>
    </source>
</evidence>
<dbReference type="InterPro" id="IPR023214">
    <property type="entry name" value="HAD_sf"/>
</dbReference>
<dbReference type="STRING" id="218851.A0A2G5EY90"/>
<evidence type="ECO:0000259" key="7">
    <source>
        <dbReference type="PROSITE" id="PS50969"/>
    </source>
</evidence>
<comment type="catalytic activity">
    <reaction evidence="5 6">
        <text>O-phospho-L-threonyl-[protein] + H2O = L-threonyl-[protein] + phosphate</text>
        <dbReference type="Rhea" id="RHEA:47004"/>
        <dbReference type="Rhea" id="RHEA-COMP:11060"/>
        <dbReference type="Rhea" id="RHEA-COMP:11605"/>
        <dbReference type="ChEBI" id="CHEBI:15377"/>
        <dbReference type="ChEBI" id="CHEBI:30013"/>
        <dbReference type="ChEBI" id="CHEBI:43474"/>
        <dbReference type="ChEBI" id="CHEBI:61977"/>
        <dbReference type="EC" id="3.1.3.16"/>
    </reaction>
</comment>
<evidence type="ECO:0000256" key="4">
    <source>
        <dbReference type="ARBA" id="ARBA00047761"/>
    </source>
</evidence>